<dbReference type="InterPro" id="IPR016181">
    <property type="entry name" value="Acyl_CoA_acyltransferase"/>
</dbReference>
<geneLocation type="plasmid" evidence="2 3">
    <name>unnamed6</name>
</geneLocation>
<dbReference type="KEGG" id="plia:E4191_17500"/>
<gene>
    <name evidence="2" type="ORF">E4191_17500</name>
</gene>
<dbReference type="SUPFAM" id="SSF55729">
    <property type="entry name" value="Acyl-CoA N-acyltransferases (Nat)"/>
    <property type="match status" value="1"/>
</dbReference>
<accession>A0A4Y5ST05</accession>
<dbReference type="InterPro" id="IPR000182">
    <property type="entry name" value="GNAT_dom"/>
</dbReference>
<sequence>MVKANVIRAAQEQDVEGMTRVLNETILIGVTTAHDRGFDYDRMLDVFISPPQGISCYVVCEGSCVLGFQALKWANQDWPGENTLPQDWAIISTYVKQSHHGRGVGAALFVKTLLAARTARVRWIDATVRRKNIECLAFYASLGFEDYKLEQLTTSKCRVLGGG</sequence>
<dbReference type="EMBL" id="CP040760">
    <property type="protein sequence ID" value="QDA35936.1"/>
    <property type="molecule type" value="Genomic_DNA"/>
</dbReference>
<dbReference type="Proteomes" id="UP000296374">
    <property type="component" value="Plasmid unnamed6"/>
</dbReference>
<dbReference type="Gene3D" id="3.40.630.30">
    <property type="match status" value="1"/>
</dbReference>
<feature type="domain" description="N-acetyltransferase" evidence="1">
    <location>
        <begin position="5"/>
        <end position="163"/>
    </location>
</feature>
<evidence type="ECO:0000313" key="3">
    <source>
        <dbReference type="Proteomes" id="UP000296374"/>
    </source>
</evidence>
<organism evidence="2 3">
    <name type="scientific">Paracoccus liaowanqingii</name>
    <dbReference type="NCBI Taxonomy" id="2560053"/>
    <lineage>
        <taxon>Bacteria</taxon>
        <taxon>Pseudomonadati</taxon>
        <taxon>Pseudomonadota</taxon>
        <taxon>Alphaproteobacteria</taxon>
        <taxon>Rhodobacterales</taxon>
        <taxon>Paracoccaceae</taxon>
        <taxon>Paracoccus</taxon>
    </lineage>
</organism>
<proteinExistence type="predicted"/>
<dbReference type="PROSITE" id="PS51186">
    <property type="entry name" value="GNAT"/>
    <property type="match status" value="1"/>
</dbReference>
<dbReference type="RefSeq" id="WP_139615746.1">
    <property type="nucleotide sequence ID" value="NZ_CP040760.1"/>
</dbReference>
<reference evidence="3" key="1">
    <citation type="submission" date="2019-05" db="EMBL/GenBank/DDBJ databases">
        <title>Tamlana fucoidanivorans sp. nov., isolated from the surface of algae collected from Fujian province in China.</title>
        <authorList>
            <person name="Li J."/>
        </authorList>
    </citation>
    <scope>NUCLEOTIDE SEQUENCE [LARGE SCALE GENOMIC DNA]</scope>
    <source>
        <strain evidence="3">2251</strain>
        <plasmid evidence="3">unnamed6</plasmid>
    </source>
</reference>
<protein>
    <submittedName>
        <fullName evidence="2">GNAT family N-acetyltransferase</fullName>
    </submittedName>
</protein>
<evidence type="ECO:0000259" key="1">
    <source>
        <dbReference type="PROSITE" id="PS51186"/>
    </source>
</evidence>
<evidence type="ECO:0000313" key="2">
    <source>
        <dbReference type="EMBL" id="QDA35936.1"/>
    </source>
</evidence>
<dbReference type="Pfam" id="PF00583">
    <property type="entry name" value="Acetyltransf_1"/>
    <property type="match status" value="1"/>
</dbReference>
<dbReference type="AlphaFoldDB" id="A0A4Y5ST05"/>
<keyword evidence="2" id="KW-0614">Plasmid</keyword>
<keyword evidence="2" id="KW-0808">Transferase</keyword>
<name>A0A4Y5ST05_9RHOB</name>
<dbReference type="GO" id="GO:0016747">
    <property type="term" value="F:acyltransferase activity, transferring groups other than amino-acyl groups"/>
    <property type="evidence" value="ECO:0007669"/>
    <property type="project" value="InterPro"/>
</dbReference>